<proteinExistence type="predicted"/>
<keyword evidence="2" id="KW-1185">Reference proteome</keyword>
<organism evidence="1 2">
    <name type="scientific">Vagococcus coleopterorum</name>
    <dbReference type="NCBI Taxonomy" id="2714946"/>
    <lineage>
        <taxon>Bacteria</taxon>
        <taxon>Bacillati</taxon>
        <taxon>Bacillota</taxon>
        <taxon>Bacilli</taxon>
        <taxon>Lactobacillales</taxon>
        <taxon>Enterococcaceae</taxon>
        <taxon>Vagococcus</taxon>
    </lineage>
</organism>
<dbReference type="AlphaFoldDB" id="A0A6G8APB7"/>
<name>A0A6G8APB7_9ENTE</name>
<evidence type="ECO:0000313" key="1">
    <source>
        <dbReference type="EMBL" id="QIL46846.1"/>
    </source>
</evidence>
<sequence>MNVSKYCDDYLLFDVHCEINQFPNNVVRQYLFPIGYTEKDVQKALSDEKFNLKITHIEESGYALKLKDL</sequence>
<dbReference type="RefSeq" id="WP_166008234.1">
    <property type="nucleotide sequence ID" value="NZ_CP049886.1"/>
</dbReference>
<gene>
    <name evidence="1" type="ORF">G7081_07065</name>
</gene>
<dbReference type="KEGG" id="vah:G7081_07065"/>
<accession>A0A6G8APB7</accession>
<protein>
    <submittedName>
        <fullName evidence="1">Uncharacterized protein</fullName>
    </submittedName>
</protein>
<dbReference type="Proteomes" id="UP000500890">
    <property type="component" value="Chromosome"/>
</dbReference>
<reference evidence="1 2" key="1">
    <citation type="submission" date="2020-03" db="EMBL/GenBank/DDBJ databases">
        <title>Vagococcus sp. nov., isolated from beetles.</title>
        <authorList>
            <person name="Hyun D.-W."/>
            <person name="Bae J.-W."/>
        </authorList>
    </citation>
    <scope>NUCLEOTIDE SEQUENCE [LARGE SCALE GENOMIC DNA]</scope>
    <source>
        <strain evidence="1 2">HDW17A</strain>
    </source>
</reference>
<dbReference type="EMBL" id="CP049886">
    <property type="protein sequence ID" value="QIL46846.1"/>
    <property type="molecule type" value="Genomic_DNA"/>
</dbReference>
<evidence type="ECO:0000313" key="2">
    <source>
        <dbReference type="Proteomes" id="UP000500890"/>
    </source>
</evidence>